<evidence type="ECO:0000256" key="1">
    <source>
        <dbReference type="ARBA" id="ARBA00022741"/>
    </source>
</evidence>
<reference evidence="11" key="1">
    <citation type="submission" date="2023-06" db="EMBL/GenBank/DDBJ databases">
        <title>Genomic analysis of the entomopathogenic nematode Steinernema hermaphroditum.</title>
        <authorList>
            <person name="Schwarz E.M."/>
            <person name="Heppert J.K."/>
            <person name="Baniya A."/>
            <person name="Schwartz H.T."/>
            <person name="Tan C.-H."/>
            <person name="Antoshechkin I."/>
            <person name="Sternberg P.W."/>
            <person name="Goodrich-Blair H."/>
            <person name="Dillman A.R."/>
        </authorList>
    </citation>
    <scope>NUCLEOTIDE SEQUENCE</scope>
    <source>
        <strain evidence="11">PS9179</strain>
        <tissue evidence="11">Whole animal</tissue>
    </source>
</reference>
<dbReference type="Pfam" id="PF00270">
    <property type="entry name" value="DEAD"/>
    <property type="match status" value="1"/>
</dbReference>
<dbReference type="SMART" id="SM00487">
    <property type="entry name" value="DEXDc"/>
    <property type="match status" value="1"/>
</dbReference>
<comment type="domain">
    <text evidence="7">The Q motif is unique to and characteristic of the DEAD box family of RNA helicases and controls ATP binding and hydrolysis.</text>
</comment>
<evidence type="ECO:0000256" key="2">
    <source>
        <dbReference type="ARBA" id="ARBA00022801"/>
    </source>
</evidence>
<dbReference type="SUPFAM" id="SSF52540">
    <property type="entry name" value="P-loop containing nucleoside triphosphate hydrolases"/>
    <property type="match status" value="1"/>
</dbReference>
<organism evidence="11 12">
    <name type="scientific">Steinernema hermaphroditum</name>
    <dbReference type="NCBI Taxonomy" id="289476"/>
    <lineage>
        <taxon>Eukaryota</taxon>
        <taxon>Metazoa</taxon>
        <taxon>Ecdysozoa</taxon>
        <taxon>Nematoda</taxon>
        <taxon>Chromadorea</taxon>
        <taxon>Rhabditida</taxon>
        <taxon>Tylenchina</taxon>
        <taxon>Panagrolaimomorpha</taxon>
        <taxon>Strongyloidoidea</taxon>
        <taxon>Steinernematidae</taxon>
        <taxon>Steinernema</taxon>
    </lineage>
</organism>
<protein>
    <recommendedName>
        <fullName evidence="7">ATP-dependent RNA helicase</fullName>
        <ecNumber evidence="7">3.6.4.13</ecNumber>
    </recommendedName>
</protein>
<dbReference type="Pfam" id="PF00271">
    <property type="entry name" value="Helicase_C"/>
    <property type="match status" value="1"/>
</dbReference>
<comment type="similarity">
    <text evidence="7">Belongs to the DEAD box helicase family.</text>
</comment>
<evidence type="ECO:0000256" key="7">
    <source>
        <dbReference type="RuleBase" id="RU365068"/>
    </source>
</evidence>
<evidence type="ECO:0000256" key="5">
    <source>
        <dbReference type="ARBA" id="ARBA00022884"/>
    </source>
</evidence>
<dbReference type="InterPro" id="IPR001650">
    <property type="entry name" value="Helicase_C-like"/>
</dbReference>
<dbReference type="PROSITE" id="PS51194">
    <property type="entry name" value="HELICASE_CTER"/>
    <property type="match status" value="1"/>
</dbReference>
<proteinExistence type="inferred from homology"/>
<feature type="short sequence motif" description="Q motif" evidence="6">
    <location>
        <begin position="2"/>
        <end position="30"/>
    </location>
</feature>
<dbReference type="PROSITE" id="PS51192">
    <property type="entry name" value="HELICASE_ATP_BIND_1"/>
    <property type="match status" value="1"/>
</dbReference>
<dbReference type="EC" id="3.6.4.13" evidence="7"/>
<keyword evidence="12" id="KW-1185">Reference proteome</keyword>
<feature type="domain" description="Helicase ATP-binding" evidence="8">
    <location>
        <begin position="33"/>
        <end position="239"/>
    </location>
</feature>
<dbReference type="AlphaFoldDB" id="A0AA39HZ01"/>
<dbReference type="Proteomes" id="UP001175271">
    <property type="component" value="Unassembled WGS sequence"/>
</dbReference>
<evidence type="ECO:0000259" key="10">
    <source>
        <dbReference type="PROSITE" id="PS51195"/>
    </source>
</evidence>
<comment type="function">
    <text evidence="7">RNA helicase.</text>
</comment>
<dbReference type="Gene3D" id="3.40.50.300">
    <property type="entry name" value="P-loop containing nucleotide triphosphate hydrolases"/>
    <property type="match status" value="2"/>
</dbReference>
<keyword evidence="4 7" id="KW-0067">ATP-binding</keyword>
<dbReference type="EMBL" id="JAUCMV010000002">
    <property type="protein sequence ID" value="KAK0414730.1"/>
    <property type="molecule type" value="Genomic_DNA"/>
</dbReference>
<evidence type="ECO:0000259" key="9">
    <source>
        <dbReference type="PROSITE" id="PS51194"/>
    </source>
</evidence>
<feature type="domain" description="DEAD-box RNA helicase Q" evidence="10">
    <location>
        <begin position="2"/>
        <end position="30"/>
    </location>
</feature>
<evidence type="ECO:0000259" key="8">
    <source>
        <dbReference type="PROSITE" id="PS51192"/>
    </source>
</evidence>
<dbReference type="GO" id="GO:0016787">
    <property type="term" value="F:hydrolase activity"/>
    <property type="evidence" value="ECO:0007669"/>
    <property type="project" value="UniProtKB-KW"/>
</dbReference>
<dbReference type="GO" id="GO:0003724">
    <property type="term" value="F:RNA helicase activity"/>
    <property type="evidence" value="ECO:0007669"/>
    <property type="project" value="UniProtKB-EC"/>
</dbReference>
<comment type="catalytic activity">
    <reaction evidence="7">
        <text>ATP + H2O = ADP + phosphate + H(+)</text>
        <dbReference type="Rhea" id="RHEA:13065"/>
        <dbReference type="ChEBI" id="CHEBI:15377"/>
        <dbReference type="ChEBI" id="CHEBI:15378"/>
        <dbReference type="ChEBI" id="CHEBI:30616"/>
        <dbReference type="ChEBI" id="CHEBI:43474"/>
        <dbReference type="ChEBI" id="CHEBI:456216"/>
        <dbReference type="EC" id="3.6.4.13"/>
    </reaction>
</comment>
<keyword evidence="2 7" id="KW-0378">Hydrolase</keyword>
<evidence type="ECO:0000256" key="3">
    <source>
        <dbReference type="ARBA" id="ARBA00022806"/>
    </source>
</evidence>
<sequence>MAAFEELGVLPEICDAVTAHGWKVPTGIQSEVIPAILGGCDVFMAAETGSGKTGAFCIPALQMVWEAMCNESRERRRKVPEKRRSFHRERPPNAPYCVIIEPTLELVSQTHSLIDALKRRLASPSVKNTFCVGAGKKLVEQEMNELSLGEGMDVLTSTIFRFKELVIEREVLTDYIRFFILDEADYLALNCRRFIYQMYDRIPRYAPTGERLQMIVCSATLHSNEVKKLKNIMHFPQWIDLRGRDAAPDTVHHVVCLVDPLADQSWIRLRGTEEAITTDGMHRSDRLYPGTDDPCTLSEAVKILKGDYLLKAIREHNMEQCIIFCRTKLDCNNLETFLKKTDPELSCACMHGDRTPRERYDNLEKFKSKQIRFLICTDVVARGIDVHDVPYAINMTLPPLNETHSYLHRIGRIGHPERMGLAISFVATVDEKVWFHICRSRGLNCQNTDIERGCALWYRERECLRAIERHLEENIPRVGVDLAVPVIDFDGKLAYGTNDEDGNSEEVVSHAKELKGVVDDLVFKERLTQWGFLFMTHWD</sequence>
<evidence type="ECO:0000313" key="11">
    <source>
        <dbReference type="EMBL" id="KAK0414730.1"/>
    </source>
</evidence>
<dbReference type="GO" id="GO:0005524">
    <property type="term" value="F:ATP binding"/>
    <property type="evidence" value="ECO:0007669"/>
    <property type="project" value="UniProtKB-UniRule"/>
</dbReference>
<dbReference type="InterPro" id="IPR027417">
    <property type="entry name" value="P-loop_NTPase"/>
</dbReference>
<dbReference type="InterPro" id="IPR014001">
    <property type="entry name" value="Helicase_ATP-bd"/>
</dbReference>
<dbReference type="InterPro" id="IPR014014">
    <property type="entry name" value="RNA_helicase_DEAD_Q_motif"/>
</dbReference>
<dbReference type="PANTHER" id="PTHR24031">
    <property type="entry name" value="RNA HELICASE"/>
    <property type="match status" value="1"/>
</dbReference>
<dbReference type="InterPro" id="IPR011545">
    <property type="entry name" value="DEAD/DEAH_box_helicase_dom"/>
</dbReference>
<evidence type="ECO:0000313" key="12">
    <source>
        <dbReference type="Proteomes" id="UP001175271"/>
    </source>
</evidence>
<feature type="domain" description="Helicase C-terminal" evidence="9">
    <location>
        <begin position="305"/>
        <end position="462"/>
    </location>
</feature>
<dbReference type="CDD" id="cd18787">
    <property type="entry name" value="SF2_C_DEAD"/>
    <property type="match status" value="1"/>
</dbReference>
<dbReference type="SMART" id="SM00490">
    <property type="entry name" value="HELICc"/>
    <property type="match status" value="1"/>
</dbReference>
<keyword evidence="3 7" id="KW-0347">Helicase</keyword>
<evidence type="ECO:0000256" key="4">
    <source>
        <dbReference type="ARBA" id="ARBA00022840"/>
    </source>
</evidence>
<keyword evidence="1 7" id="KW-0547">Nucleotide-binding</keyword>
<comment type="caution">
    <text evidence="11">The sequence shown here is derived from an EMBL/GenBank/DDBJ whole genome shotgun (WGS) entry which is preliminary data.</text>
</comment>
<accession>A0AA39HZ01</accession>
<name>A0AA39HZ01_9BILA</name>
<keyword evidence="5 7" id="KW-0694">RNA-binding</keyword>
<gene>
    <name evidence="11" type="ORF">QR680_011590</name>
</gene>
<evidence type="ECO:0000256" key="6">
    <source>
        <dbReference type="PROSITE-ProRule" id="PRU00552"/>
    </source>
</evidence>
<dbReference type="GO" id="GO:0003723">
    <property type="term" value="F:RNA binding"/>
    <property type="evidence" value="ECO:0007669"/>
    <property type="project" value="UniProtKB-UniRule"/>
</dbReference>
<dbReference type="PROSITE" id="PS51195">
    <property type="entry name" value="Q_MOTIF"/>
    <property type="match status" value="1"/>
</dbReference>